<dbReference type="PANTHER" id="PTHR47473">
    <property type="entry name" value="BTA1P"/>
    <property type="match status" value="1"/>
</dbReference>
<organism evidence="2 3">
    <name type="scientific">Mycena sanguinolenta</name>
    <dbReference type="NCBI Taxonomy" id="230812"/>
    <lineage>
        <taxon>Eukaryota</taxon>
        <taxon>Fungi</taxon>
        <taxon>Dikarya</taxon>
        <taxon>Basidiomycota</taxon>
        <taxon>Agaricomycotina</taxon>
        <taxon>Agaricomycetes</taxon>
        <taxon>Agaricomycetidae</taxon>
        <taxon>Agaricales</taxon>
        <taxon>Marasmiineae</taxon>
        <taxon>Mycenaceae</taxon>
        <taxon>Mycena</taxon>
    </lineage>
</organism>
<dbReference type="GO" id="GO:0032259">
    <property type="term" value="P:methylation"/>
    <property type="evidence" value="ECO:0007669"/>
    <property type="project" value="UniProtKB-KW"/>
</dbReference>
<dbReference type="PANTHER" id="PTHR47473:SF1">
    <property type="entry name" value="METHYLTRANSFERASE DOMAIN-CONTAINING PROTEIN"/>
    <property type="match status" value="1"/>
</dbReference>
<dbReference type="SUPFAM" id="SSF53335">
    <property type="entry name" value="S-adenosyl-L-methionine-dependent methyltransferases"/>
    <property type="match status" value="1"/>
</dbReference>
<dbReference type="OrthoDB" id="10253390at2759"/>
<gene>
    <name evidence="2" type="ORF">MSAN_01252500</name>
</gene>
<evidence type="ECO:0000313" key="2">
    <source>
        <dbReference type="EMBL" id="KAF7359110.1"/>
    </source>
</evidence>
<dbReference type="GO" id="GO:0008168">
    <property type="term" value="F:methyltransferase activity"/>
    <property type="evidence" value="ECO:0007669"/>
    <property type="project" value="UniProtKB-KW"/>
</dbReference>
<keyword evidence="3" id="KW-1185">Reference proteome</keyword>
<dbReference type="EMBL" id="JACAZH010000009">
    <property type="protein sequence ID" value="KAF7359110.1"/>
    <property type="molecule type" value="Genomic_DNA"/>
</dbReference>
<reference evidence="2" key="1">
    <citation type="submission" date="2020-05" db="EMBL/GenBank/DDBJ databases">
        <title>Mycena genomes resolve the evolution of fungal bioluminescence.</title>
        <authorList>
            <person name="Tsai I.J."/>
        </authorList>
    </citation>
    <scope>NUCLEOTIDE SEQUENCE</scope>
    <source>
        <strain evidence="2">160909Yilan</strain>
    </source>
</reference>
<proteinExistence type="predicted"/>
<dbReference type="InterPro" id="IPR021829">
    <property type="entry name" value="DUF3419"/>
</dbReference>
<dbReference type="Pfam" id="PF11899">
    <property type="entry name" value="DUF3419"/>
    <property type="match status" value="1"/>
</dbReference>
<evidence type="ECO:0000313" key="3">
    <source>
        <dbReference type="Proteomes" id="UP000623467"/>
    </source>
</evidence>
<name>A0A8H7D2I5_9AGAR</name>
<dbReference type="AlphaFoldDB" id="A0A8H7D2I5"/>
<dbReference type="CDD" id="cd02440">
    <property type="entry name" value="AdoMet_MTases"/>
    <property type="match status" value="1"/>
</dbReference>
<dbReference type="Pfam" id="PF13649">
    <property type="entry name" value="Methyltransf_25"/>
    <property type="match status" value="1"/>
</dbReference>
<protein>
    <submittedName>
        <fullName evidence="2">S-adenosyl-L-methionine-dependent methyltransferase</fullName>
    </submittedName>
</protein>
<comment type="caution">
    <text evidence="2">The sequence shown here is derived from an EMBL/GenBank/DDBJ whole genome shotgun (WGS) entry which is preliminary data.</text>
</comment>
<dbReference type="InterPro" id="IPR041698">
    <property type="entry name" value="Methyltransf_25"/>
</dbReference>
<accession>A0A8H7D2I5</accession>
<feature type="domain" description="Methyltransferase" evidence="1">
    <location>
        <begin position="96"/>
        <end position="198"/>
    </location>
</feature>
<sequence length="642" mass="73464">MVSFGMKDLLTLPITIVTGVYTALKFIYHCFLRPLQSGNSQKTRLDQASLFYEGQAGIYDATRGGLLRGRHTMLALSASHLRILRETAANKRLVWVDIGGGTGHNIEFMDDHFPVSSFDAIYIVDICEPLLQVARDRIAKRGWKNVTVLCQDATVFWLPEWLDGIDPRGSVSFVTMSYSITMIPRFHAVLDRVEHVLAHETGLFGVADFYTAEKQESLIDRSIGGLDKGCGWFRRWFWRIFFEFDHIFLGSARRSYLEHRFGTIKSLNGRNHFLVPYLVQIPYYIWLGRSRFRDNYPLDRSLELEYVSQESPGIPVEDVPLTPFHYSITKHWRVPYFLEPTHEKFHSFTRVFTPEDSMELIRHLEVSRDDSVLFVTSAGDSALHLAINSRPKQIHCVDPNPIQGHLLELKLAAIQSLEYEDFFALFGEGKHPTFRSLLDSRIAPYLSAAAYQFWKRDKNNFSSSFYLDGSAGQALAFMRSIFGVAGLSKDVIAFCNSDTLVEQQPIWQRKIRPVMCPTIAFLLRFGWRVFGIPPNQWKMLLKDGDVSAYVRDTLDPLISKYLLKTESHFFHLALTGHYTPQCCPEYLTRAGFERLRTNKGEATDAIRLHTKSMLSALRSLPASSLTHIVLMDHFDSSETRGS</sequence>
<dbReference type="Proteomes" id="UP000623467">
    <property type="component" value="Unassembled WGS sequence"/>
</dbReference>
<keyword evidence="2" id="KW-0489">Methyltransferase</keyword>
<keyword evidence="2" id="KW-0808">Transferase</keyword>
<dbReference type="InterPro" id="IPR029063">
    <property type="entry name" value="SAM-dependent_MTases_sf"/>
</dbReference>
<dbReference type="Gene3D" id="3.40.50.150">
    <property type="entry name" value="Vaccinia Virus protein VP39"/>
    <property type="match status" value="1"/>
</dbReference>
<evidence type="ECO:0000259" key="1">
    <source>
        <dbReference type="Pfam" id="PF13649"/>
    </source>
</evidence>